<dbReference type="SUPFAM" id="SSF54523">
    <property type="entry name" value="Pili subunits"/>
    <property type="match status" value="1"/>
</dbReference>
<organism evidence="3 4">
    <name type="scientific">Caulifigura coniformis</name>
    <dbReference type="NCBI Taxonomy" id="2527983"/>
    <lineage>
        <taxon>Bacteria</taxon>
        <taxon>Pseudomonadati</taxon>
        <taxon>Planctomycetota</taxon>
        <taxon>Planctomycetia</taxon>
        <taxon>Planctomycetales</taxon>
        <taxon>Planctomycetaceae</taxon>
        <taxon>Caulifigura</taxon>
    </lineage>
</organism>
<proteinExistence type="predicted"/>
<keyword evidence="1" id="KW-0812">Transmembrane</keyword>
<dbReference type="InterPro" id="IPR027558">
    <property type="entry name" value="Pre_pil_HX9DG_C"/>
</dbReference>
<dbReference type="InParanoid" id="A0A517SK44"/>
<accession>A0A517SK44</accession>
<name>A0A517SK44_9PLAN</name>
<protein>
    <submittedName>
        <fullName evidence="3">Type II secretion system protein G</fullName>
    </submittedName>
</protein>
<evidence type="ECO:0000313" key="3">
    <source>
        <dbReference type="EMBL" id="QDT56481.1"/>
    </source>
</evidence>
<dbReference type="Pfam" id="PF07596">
    <property type="entry name" value="SBP_bac_10"/>
    <property type="match status" value="1"/>
</dbReference>
<keyword evidence="4" id="KW-1185">Reference proteome</keyword>
<feature type="transmembrane region" description="Helical" evidence="1">
    <location>
        <begin position="21"/>
        <end position="45"/>
    </location>
</feature>
<evidence type="ECO:0000256" key="1">
    <source>
        <dbReference type="SAM" id="Phobius"/>
    </source>
</evidence>
<keyword evidence="1" id="KW-0472">Membrane</keyword>
<dbReference type="Proteomes" id="UP000315700">
    <property type="component" value="Chromosome"/>
</dbReference>
<dbReference type="AlphaFoldDB" id="A0A517SK44"/>
<dbReference type="InterPro" id="IPR045584">
    <property type="entry name" value="Pilin-like"/>
</dbReference>
<evidence type="ECO:0000313" key="4">
    <source>
        <dbReference type="Proteomes" id="UP000315700"/>
    </source>
</evidence>
<keyword evidence="1" id="KW-1133">Transmembrane helix</keyword>
<dbReference type="NCBIfam" id="TIGR04294">
    <property type="entry name" value="pre_pil_HX9DG"/>
    <property type="match status" value="1"/>
</dbReference>
<dbReference type="RefSeq" id="WP_145033952.1">
    <property type="nucleotide sequence ID" value="NZ_CP036271.1"/>
</dbReference>
<dbReference type="PANTHER" id="PTHR30093:SF2">
    <property type="entry name" value="TYPE II SECRETION SYSTEM PROTEIN H"/>
    <property type="match status" value="1"/>
</dbReference>
<dbReference type="PANTHER" id="PTHR30093">
    <property type="entry name" value="GENERAL SECRETION PATHWAY PROTEIN G"/>
    <property type="match status" value="1"/>
</dbReference>
<reference evidence="3 4" key="1">
    <citation type="submission" date="2019-02" db="EMBL/GenBank/DDBJ databases">
        <title>Deep-cultivation of Planctomycetes and their phenomic and genomic characterization uncovers novel biology.</title>
        <authorList>
            <person name="Wiegand S."/>
            <person name="Jogler M."/>
            <person name="Boedeker C."/>
            <person name="Pinto D."/>
            <person name="Vollmers J."/>
            <person name="Rivas-Marin E."/>
            <person name="Kohn T."/>
            <person name="Peeters S.H."/>
            <person name="Heuer A."/>
            <person name="Rast P."/>
            <person name="Oberbeckmann S."/>
            <person name="Bunk B."/>
            <person name="Jeske O."/>
            <person name="Meyerdierks A."/>
            <person name="Storesund J.E."/>
            <person name="Kallscheuer N."/>
            <person name="Luecker S."/>
            <person name="Lage O.M."/>
            <person name="Pohl T."/>
            <person name="Merkel B.J."/>
            <person name="Hornburger P."/>
            <person name="Mueller R.-W."/>
            <person name="Bruemmer F."/>
            <person name="Labrenz M."/>
            <person name="Spormann A.M."/>
            <person name="Op den Camp H."/>
            <person name="Overmann J."/>
            <person name="Amann R."/>
            <person name="Jetten M.S.M."/>
            <person name="Mascher T."/>
            <person name="Medema M.H."/>
            <person name="Devos D.P."/>
            <person name="Kaster A.-K."/>
            <person name="Ovreas L."/>
            <person name="Rohde M."/>
            <person name="Galperin M.Y."/>
            <person name="Jogler C."/>
        </authorList>
    </citation>
    <scope>NUCLEOTIDE SEQUENCE [LARGE SCALE GENOMIC DNA]</scope>
    <source>
        <strain evidence="3 4">Pan44</strain>
    </source>
</reference>
<dbReference type="Gene3D" id="3.30.700.10">
    <property type="entry name" value="Glycoprotein, Type 4 Pilin"/>
    <property type="match status" value="1"/>
</dbReference>
<dbReference type="NCBIfam" id="TIGR02532">
    <property type="entry name" value="IV_pilin_GFxxxE"/>
    <property type="match status" value="1"/>
</dbReference>
<sequence length="397" mass="42658">MLRSHLVVSRSRSLRRDQRSGFTLIELLVVIAIIAILIALLLPAVQQAREAARRTQCKNNLKQMGLAAHNFESTFTYFPPQYGTMMVTSSGIVGINDASPQALILPYVEQANRYNQFDFNYTTWRDSALHDIPGAAVTGATAATTAVNLEARAGDIPFFLCPTDPSSMVKYVTSVAGLPAGQTTRGEGRLSYSASFGASANGFFNANKAGPRAGIFSDGRYDNKALLRGQRFADIPDGTSNTAMFAEVMRTTWPQNPTPSGRDNTVVVYSSTVNAAVQVGMVGDQDGRNIGSCTGSNFTGGMKYAGTQFSRALLGQTFYTHTLPPNWNKLVPVGGSQKYNCVSDTFNEAHIASSSYHTGGVQVCMADGSVRFVSENIDFATWQGVGSRGDGQVVGEF</sequence>
<dbReference type="PROSITE" id="PS00409">
    <property type="entry name" value="PROKAR_NTER_METHYL"/>
    <property type="match status" value="1"/>
</dbReference>
<dbReference type="Pfam" id="PF07963">
    <property type="entry name" value="N_methyl"/>
    <property type="match status" value="1"/>
</dbReference>
<dbReference type="EMBL" id="CP036271">
    <property type="protein sequence ID" value="QDT56481.1"/>
    <property type="molecule type" value="Genomic_DNA"/>
</dbReference>
<dbReference type="OrthoDB" id="264135at2"/>
<feature type="domain" description="DUF1559" evidence="2">
    <location>
        <begin position="46"/>
        <end position="379"/>
    </location>
</feature>
<gene>
    <name evidence="3" type="primary">xcpT_48</name>
    <name evidence="3" type="ORF">Pan44_45350</name>
</gene>
<dbReference type="InterPro" id="IPR012902">
    <property type="entry name" value="N_methyl_site"/>
</dbReference>
<evidence type="ECO:0000259" key="2">
    <source>
        <dbReference type="Pfam" id="PF07596"/>
    </source>
</evidence>
<dbReference type="KEGG" id="ccos:Pan44_45350"/>
<dbReference type="InterPro" id="IPR011453">
    <property type="entry name" value="DUF1559"/>
</dbReference>